<proteinExistence type="predicted"/>
<protein>
    <submittedName>
        <fullName evidence="2">Uncharacterized methyltransferase SCO7062</fullName>
    </submittedName>
</protein>
<evidence type="ECO:0000259" key="1">
    <source>
        <dbReference type="Pfam" id="PF05175"/>
    </source>
</evidence>
<dbReference type="PANTHER" id="PTHR18895">
    <property type="entry name" value="HEMK METHYLTRANSFERASE"/>
    <property type="match status" value="1"/>
</dbReference>
<evidence type="ECO:0000313" key="2">
    <source>
        <dbReference type="EMBL" id="CAA9330721.1"/>
    </source>
</evidence>
<dbReference type="Pfam" id="PF05175">
    <property type="entry name" value="MTS"/>
    <property type="match status" value="1"/>
</dbReference>
<dbReference type="AlphaFoldDB" id="A0A6J4LG60"/>
<reference evidence="2" key="1">
    <citation type="submission" date="2020-02" db="EMBL/GenBank/DDBJ databases">
        <authorList>
            <person name="Meier V. D."/>
        </authorList>
    </citation>
    <scope>NUCLEOTIDE SEQUENCE</scope>
    <source>
        <strain evidence="2">AVDCRST_MAG29</strain>
    </source>
</reference>
<name>A0A6J4LG60_9ACTN</name>
<dbReference type="InterPro" id="IPR050320">
    <property type="entry name" value="N5-glutamine_MTase"/>
</dbReference>
<dbReference type="GO" id="GO:0008168">
    <property type="term" value="F:methyltransferase activity"/>
    <property type="evidence" value="ECO:0007669"/>
    <property type="project" value="UniProtKB-KW"/>
</dbReference>
<gene>
    <name evidence="2" type="ORF">AVDCRST_MAG29-1036</name>
</gene>
<dbReference type="CDD" id="cd02440">
    <property type="entry name" value="AdoMet_MTases"/>
    <property type="match status" value="1"/>
</dbReference>
<keyword evidence="2" id="KW-0489">Methyltransferase</keyword>
<accession>A0A6J4LG60</accession>
<dbReference type="InterPro" id="IPR007848">
    <property type="entry name" value="Small_mtfrase_dom"/>
</dbReference>
<organism evidence="2">
    <name type="scientific">uncultured Nocardioidaceae bacterium</name>
    <dbReference type="NCBI Taxonomy" id="253824"/>
    <lineage>
        <taxon>Bacteria</taxon>
        <taxon>Bacillati</taxon>
        <taxon>Actinomycetota</taxon>
        <taxon>Actinomycetes</taxon>
        <taxon>Propionibacteriales</taxon>
        <taxon>Nocardioidaceae</taxon>
        <taxon>environmental samples</taxon>
    </lineage>
</organism>
<sequence length="242" mass="24586">MVARLLAAGCVWAEDEAAVLRAAVPAAELAAAVDRRVDGEPLEHVVGWADFAGVRVRLSPPVFVPRPGAEPLVELACARVRGAQVVVDVGCGSGAIAAAVAAARPGLTVLATDTDPVAVDCARANGVVAYRGDWLDALPDQWLGGVDIAVAHLPYVPTGALGEVARDYRSAEPTIALDGGADGLAPLRQVLDQLTRWLAPGGSLLTLAADGQSAGVRTLAAAAGRSGQPLHSAAGSTFWQIG</sequence>
<feature type="domain" description="Methyltransferase small" evidence="1">
    <location>
        <begin position="82"/>
        <end position="125"/>
    </location>
</feature>
<dbReference type="GO" id="GO:0032259">
    <property type="term" value="P:methylation"/>
    <property type="evidence" value="ECO:0007669"/>
    <property type="project" value="UniProtKB-KW"/>
</dbReference>
<dbReference type="PANTHER" id="PTHR18895:SF74">
    <property type="entry name" value="MTRF1L RELEASE FACTOR GLUTAMINE METHYLTRANSFERASE"/>
    <property type="match status" value="1"/>
</dbReference>
<dbReference type="SUPFAM" id="SSF53335">
    <property type="entry name" value="S-adenosyl-L-methionine-dependent methyltransferases"/>
    <property type="match status" value="1"/>
</dbReference>
<dbReference type="EMBL" id="CADCUG010000054">
    <property type="protein sequence ID" value="CAA9330721.1"/>
    <property type="molecule type" value="Genomic_DNA"/>
</dbReference>
<keyword evidence="2" id="KW-0808">Transferase</keyword>
<dbReference type="InterPro" id="IPR029063">
    <property type="entry name" value="SAM-dependent_MTases_sf"/>
</dbReference>
<dbReference type="Gene3D" id="3.40.50.150">
    <property type="entry name" value="Vaccinia Virus protein VP39"/>
    <property type="match status" value="1"/>
</dbReference>